<proteinExistence type="inferred from homology"/>
<dbReference type="HOGENOM" id="CLU_018354_1_0_1"/>
<dbReference type="InterPro" id="IPR006094">
    <property type="entry name" value="Oxid_FAD_bind_N"/>
</dbReference>
<evidence type="ECO:0000259" key="6">
    <source>
        <dbReference type="PROSITE" id="PS51387"/>
    </source>
</evidence>
<keyword evidence="3" id="KW-0274">FAD</keyword>
<dbReference type="GO" id="GO:0071949">
    <property type="term" value="F:FAD binding"/>
    <property type="evidence" value="ECO:0007669"/>
    <property type="project" value="InterPro"/>
</dbReference>
<dbReference type="PANTHER" id="PTHR42973">
    <property type="entry name" value="BINDING OXIDOREDUCTASE, PUTATIVE (AFU_ORTHOLOGUE AFUA_1G17690)-RELATED"/>
    <property type="match status" value="1"/>
</dbReference>
<dbReference type="Pfam" id="PF01565">
    <property type="entry name" value="FAD_binding_4"/>
    <property type="match status" value="1"/>
</dbReference>
<organism evidence="7 8">
    <name type="scientific">Sphaerobolus stellatus (strain SS14)</name>
    <dbReference type="NCBI Taxonomy" id="990650"/>
    <lineage>
        <taxon>Eukaryota</taxon>
        <taxon>Fungi</taxon>
        <taxon>Dikarya</taxon>
        <taxon>Basidiomycota</taxon>
        <taxon>Agaricomycotina</taxon>
        <taxon>Agaricomycetes</taxon>
        <taxon>Phallomycetidae</taxon>
        <taxon>Geastrales</taxon>
        <taxon>Sphaerobolaceae</taxon>
        <taxon>Sphaerobolus</taxon>
    </lineage>
</organism>
<name>A0A0C9TUW0_SPHS4</name>
<feature type="signal peptide" evidence="5">
    <location>
        <begin position="1"/>
        <end position="20"/>
    </location>
</feature>
<dbReference type="PROSITE" id="PS51387">
    <property type="entry name" value="FAD_PCMH"/>
    <property type="match status" value="1"/>
</dbReference>
<keyword evidence="2" id="KW-0285">Flavoprotein</keyword>
<dbReference type="InterPro" id="IPR036318">
    <property type="entry name" value="FAD-bd_PCMH-like_sf"/>
</dbReference>
<dbReference type="OrthoDB" id="2151789at2759"/>
<reference evidence="7 8" key="1">
    <citation type="submission" date="2014-06" db="EMBL/GenBank/DDBJ databases">
        <title>Evolutionary Origins and Diversification of the Mycorrhizal Mutualists.</title>
        <authorList>
            <consortium name="DOE Joint Genome Institute"/>
            <consortium name="Mycorrhizal Genomics Consortium"/>
            <person name="Kohler A."/>
            <person name="Kuo A."/>
            <person name="Nagy L.G."/>
            <person name="Floudas D."/>
            <person name="Copeland A."/>
            <person name="Barry K.W."/>
            <person name="Cichocki N."/>
            <person name="Veneault-Fourrey C."/>
            <person name="LaButti K."/>
            <person name="Lindquist E.A."/>
            <person name="Lipzen A."/>
            <person name="Lundell T."/>
            <person name="Morin E."/>
            <person name="Murat C."/>
            <person name="Riley R."/>
            <person name="Ohm R."/>
            <person name="Sun H."/>
            <person name="Tunlid A."/>
            <person name="Henrissat B."/>
            <person name="Grigoriev I.V."/>
            <person name="Hibbett D.S."/>
            <person name="Martin F."/>
        </authorList>
    </citation>
    <scope>NUCLEOTIDE SEQUENCE [LARGE SCALE GENOMIC DNA]</scope>
    <source>
        <strain evidence="7 8">SS14</strain>
    </source>
</reference>
<evidence type="ECO:0000256" key="2">
    <source>
        <dbReference type="ARBA" id="ARBA00022630"/>
    </source>
</evidence>
<protein>
    <recommendedName>
        <fullName evidence="6">FAD-binding PCMH-type domain-containing protein</fullName>
    </recommendedName>
</protein>
<keyword evidence="5" id="KW-0732">Signal</keyword>
<evidence type="ECO:0000256" key="3">
    <source>
        <dbReference type="ARBA" id="ARBA00022827"/>
    </source>
</evidence>
<dbReference type="AlphaFoldDB" id="A0A0C9TUW0"/>
<dbReference type="PANTHER" id="PTHR42973:SF13">
    <property type="entry name" value="FAD-BINDING PCMH-TYPE DOMAIN-CONTAINING PROTEIN"/>
    <property type="match status" value="1"/>
</dbReference>
<dbReference type="InterPro" id="IPR016166">
    <property type="entry name" value="FAD-bd_PCMH"/>
</dbReference>
<evidence type="ECO:0000313" key="7">
    <source>
        <dbReference type="EMBL" id="KIJ34143.1"/>
    </source>
</evidence>
<dbReference type="InterPro" id="IPR050416">
    <property type="entry name" value="FAD-linked_Oxidoreductase"/>
</dbReference>
<keyword evidence="4" id="KW-0560">Oxidoreductase</keyword>
<evidence type="ECO:0000256" key="4">
    <source>
        <dbReference type="ARBA" id="ARBA00023002"/>
    </source>
</evidence>
<comment type="similarity">
    <text evidence="1">Belongs to the oxygen-dependent FAD-linked oxidoreductase family.</text>
</comment>
<accession>A0A0C9TUW0</accession>
<dbReference type="InterPro" id="IPR016169">
    <property type="entry name" value="FAD-bd_PCMH_sub2"/>
</dbReference>
<gene>
    <name evidence="7" type="ORF">M422DRAFT_35209</name>
</gene>
<dbReference type="Gene3D" id="3.30.465.10">
    <property type="match status" value="1"/>
</dbReference>
<evidence type="ECO:0000256" key="1">
    <source>
        <dbReference type="ARBA" id="ARBA00005466"/>
    </source>
</evidence>
<dbReference type="GO" id="GO:0016491">
    <property type="term" value="F:oxidoreductase activity"/>
    <property type="evidence" value="ECO:0007669"/>
    <property type="project" value="UniProtKB-KW"/>
</dbReference>
<dbReference type="Proteomes" id="UP000054279">
    <property type="component" value="Unassembled WGS sequence"/>
</dbReference>
<keyword evidence="8" id="KW-1185">Reference proteome</keyword>
<evidence type="ECO:0000256" key="5">
    <source>
        <dbReference type="SAM" id="SignalP"/>
    </source>
</evidence>
<dbReference type="EMBL" id="KN837203">
    <property type="protein sequence ID" value="KIJ34143.1"/>
    <property type="molecule type" value="Genomic_DNA"/>
</dbReference>
<feature type="domain" description="FAD-binding PCMH-type" evidence="6">
    <location>
        <begin position="61"/>
        <end position="231"/>
    </location>
</feature>
<evidence type="ECO:0000313" key="8">
    <source>
        <dbReference type="Proteomes" id="UP000054279"/>
    </source>
</evidence>
<dbReference type="SUPFAM" id="SSF56176">
    <property type="entry name" value="FAD-binding/transporter-associated domain-like"/>
    <property type="match status" value="1"/>
</dbReference>
<sequence length="485" mass="51336">MPRFAILLTSLLFSLDLVHGIVPPTNATNACSLLNGVLPGKVAFPGSTQYVSDNDHWAGSSSQPSTCSVEPSTPQDVATILGVIQKTRTTWGVKSGGHAFNAGFSSTPGVLISTAGFNEVDYDPASSTVRVGSGNVWDDVYAKLIPLGVTVVGGRVPGVGVSGFTLGGGYSWMTELHGLALDNVVSYELVTPTGQIFNVSAQSHPDLFSGLKGGGNNFGVVTAFVLKTYPEGLVFAGTTTYAGDIPAVRQAIEDFDANNNDPNAVILPAYNVHGGVLTCIVQFYYHGATAPKGTFDAFINIPSISTDLQTRTFLDFQKSIGILPAPARTVIQTVPIINYTAPIIDVIVNQTLALASSGLIDPKDPSQYVNLVVEAFHKDLYDHSTGGAYPHSSAHPWTPFLIYIGYNDTSLDTRAIAAVNEVADIVQKVAIAEGQSSPDAILYNNYAGPGTNITRLYGANLPQLRTLRAQNDPQNILSLAGGWRF</sequence>
<feature type="chain" id="PRO_5002220658" description="FAD-binding PCMH-type domain-containing protein" evidence="5">
    <location>
        <begin position="21"/>
        <end position="485"/>
    </location>
</feature>